<keyword evidence="2" id="KW-1185">Reference proteome</keyword>
<accession>A0A840TT00</accession>
<proteinExistence type="predicted"/>
<comment type="caution">
    <text evidence="1">The sequence shown here is derived from an EMBL/GenBank/DDBJ whole genome shotgun (WGS) entry which is preliminary data.</text>
</comment>
<evidence type="ECO:0000313" key="2">
    <source>
        <dbReference type="Proteomes" id="UP000557307"/>
    </source>
</evidence>
<reference evidence="1 2" key="1">
    <citation type="submission" date="2020-08" db="EMBL/GenBank/DDBJ databases">
        <title>Genomic Encyclopedia of Type Strains, Phase IV (KMG-IV): sequencing the most valuable type-strain genomes for metagenomic binning, comparative biology and taxonomic classification.</title>
        <authorList>
            <person name="Goeker M."/>
        </authorList>
    </citation>
    <scope>NUCLEOTIDE SEQUENCE [LARGE SCALE GENOMIC DNA]</scope>
    <source>
        <strain evidence="1 2">DSM 105074</strain>
    </source>
</reference>
<dbReference type="Proteomes" id="UP000557307">
    <property type="component" value="Unassembled WGS sequence"/>
</dbReference>
<dbReference type="RefSeq" id="WP_184176703.1">
    <property type="nucleotide sequence ID" value="NZ_JACHGF010000007.1"/>
</dbReference>
<name>A0A840TT00_9BACT</name>
<evidence type="ECO:0000313" key="1">
    <source>
        <dbReference type="EMBL" id="MBB5286015.1"/>
    </source>
</evidence>
<protein>
    <submittedName>
        <fullName evidence="1">Uncharacterized protein</fullName>
    </submittedName>
</protein>
<sequence length="147" mass="16983">MSLEEFIAFVDKTLDELILYAEVHAERSFSNHELAFEWESYDRTVTHGRENIIYEITDQVFVSEEAIYPCVDLVIEKPTSNKNLLKITGRRAGYEPRPFGKGWSNRPGPFIYGIGKGIKSKKVNTQNPQFQKKLSDLGLIHYEMKKP</sequence>
<dbReference type="EMBL" id="JACHGF010000007">
    <property type="protein sequence ID" value="MBB5286015.1"/>
    <property type="molecule type" value="Genomic_DNA"/>
</dbReference>
<gene>
    <name evidence="1" type="ORF">HNQ92_004175</name>
</gene>
<dbReference type="AlphaFoldDB" id="A0A840TT00"/>
<organism evidence="1 2">
    <name type="scientific">Rhabdobacter roseus</name>
    <dbReference type="NCBI Taxonomy" id="1655419"/>
    <lineage>
        <taxon>Bacteria</taxon>
        <taxon>Pseudomonadati</taxon>
        <taxon>Bacteroidota</taxon>
        <taxon>Cytophagia</taxon>
        <taxon>Cytophagales</taxon>
        <taxon>Cytophagaceae</taxon>
        <taxon>Rhabdobacter</taxon>
    </lineage>
</organism>